<dbReference type="AlphaFoldDB" id="A0A7C9S1I9"/>
<feature type="region of interest" description="Disordered" evidence="1">
    <location>
        <begin position="122"/>
        <end position="155"/>
    </location>
</feature>
<name>A0A7C9S1I9_9PSEU</name>
<accession>A0A7C9S1I9</accession>
<dbReference type="Pfam" id="PF19809">
    <property type="entry name" value="DUF6292"/>
    <property type="match status" value="1"/>
</dbReference>
<feature type="domain" description="DUF6292" evidence="2">
    <location>
        <begin position="28"/>
        <end position="112"/>
    </location>
</feature>
<proteinExistence type="predicted"/>
<comment type="caution">
    <text evidence="3">The sequence shown here is derived from an EMBL/GenBank/DDBJ whole genome shotgun (WGS) entry which is preliminary data.</text>
</comment>
<evidence type="ECO:0000256" key="1">
    <source>
        <dbReference type="SAM" id="MobiDB-lite"/>
    </source>
</evidence>
<protein>
    <recommendedName>
        <fullName evidence="2">DUF6292 domain-containing protein</fullName>
    </recommendedName>
</protein>
<dbReference type="InterPro" id="IPR046259">
    <property type="entry name" value="DUF6292"/>
</dbReference>
<evidence type="ECO:0000313" key="4">
    <source>
        <dbReference type="Proteomes" id="UP000481360"/>
    </source>
</evidence>
<reference evidence="3 4" key="1">
    <citation type="submission" date="2020-03" db="EMBL/GenBank/DDBJ databases">
        <title>Isolation and identification of active actinomycetes.</title>
        <authorList>
            <person name="Sun X."/>
        </authorList>
    </citation>
    <scope>NUCLEOTIDE SEQUENCE [LARGE SCALE GENOMIC DNA]</scope>
    <source>
        <strain evidence="3 4">NEAU-D13</strain>
    </source>
</reference>
<keyword evidence="4" id="KW-1185">Reference proteome</keyword>
<sequence>MTIDFDVDLDIDLDIDFDDTEVRRVRRYVREVVAGLGLRGDSSFVETQPRAGAYVALDGRLPDFPDHDVALLWNEWNGWSAAVEDRMGELVEVERMNGDPHPSPAAVVSWVKGLLHGVSPAVRSRPRWSPRPAPRVPECPGRSDQVYRGSAALRG</sequence>
<organism evidence="3 4">
    <name type="scientific">Lentzea alba</name>
    <dbReference type="NCBI Taxonomy" id="2714351"/>
    <lineage>
        <taxon>Bacteria</taxon>
        <taxon>Bacillati</taxon>
        <taxon>Actinomycetota</taxon>
        <taxon>Actinomycetes</taxon>
        <taxon>Pseudonocardiales</taxon>
        <taxon>Pseudonocardiaceae</taxon>
        <taxon>Lentzea</taxon>
    </lineage>
</organism>
<gene>
    <name evidence="3" type="ORF">G7043_46095</name>
</gene>
<dbReference type="RefSeq" id="WP_166055884.1">
    <property type="nucleotide sequence ID" value="NZ_JAAMPJ010000021.1"/>
</dbReference>
<dbReference type="Proteomes" id="UP000481360">
    <property type="component" value="Unassembled WGS sequence"/>
</dbReference>
<evidence type="ECO:0000313" key="3">
    <source>
        <dbReference type="EMBL" id="NGY66283.1"/>
    </source>
</evidence>
<evidence type="ECO:0000259" key="2">
    <source>
        <dbReference type="Pfam" id="PF19809"/>
    </source>
</evidence>
<dbReference type="EMBL" id="JAAMPJ010000021">
    <property type="protein sequence ID" value="NGY66283.1"/>
    <property type="molecule type" value="Genomic_DNA"/>
</dbReference>